<sequence length="109" mass="11406">MGAGDCFDDTFLKQNLIAGKTTKAQVEKLCGSPTSSRSGSSPLYQYDSTKTGLQGMLGTFGSTISSVIPGVGGSLETAEKATDITSSRKNLTVYFYNANGTVSGYNLNK</sequence>
<organism evidence="1 2">
    <name type="scientific">Testudinibacter aquarius</name>
    <dbReference type="NCBI Taxonomy" id="1524974"/>
    <lineage>
        <taxon>Bacteria</taxon>
        <taxon>Pseudomonadati</taxon>
        <taxon>Pseudomonadota</taxon>
        <taxon>Gammaproteobacteria</taxon>
        <taxon>Pasteurellales</taxon>
        <taxon>Pasteurellaceae</taxon>
        <taxon>Testudinibacter</taxon>
    </lineage>
</organism>
<proteinExistence type="predicted"/>
<dbReference type="Proteomes" id="UP000305526">
    <property type="component" value="Unassembled WGS sequence"/>
</dbReference>
<protein>
    <submittedName>
        <fullName evidence="1">Uncharacterized protein</fullName>
    </submittedName>
</protein>
<keyword evidence="2" id="KW-1185">Reference proteome</keyword>
<accession>A0ABY2Y035</accession>
<name>A0ABY2Y035_9PAST</name>
<gene>
    <name evidence="1" type="ORF">FHQ21_00370</name>
</gene>
<evidence type="ECO:0000313" key="1">
    <source>
        <dbReference type="EMBL" id="TNG93652.1"/>
    </source>
</evidence>
<comment type="caution">
    <text evidence="1">The sequence shown here is derived from an EMBL/GenBank/DDBJ whole genome shotgun (WGS) entry which is preliminary data.</text>
</comment>
<dbReference type="EMBL" id="VDGV01000004">
    <property type="protein sequence ID" value="TNG93652.1"/>
    <property type="molecule type" value="Genomic_DNA"/>
</dbReference>
<dbReference type="RefSeq" id="WP_132967320.1">
    <property type="nucleotide sequence ID" value="NZ_LEKL01000003.1"/>
</dbReference>
<evidence type="ECO:0000313" key="2">
    <source>
        <dbReference type="Proteomes" id="UP000305526"/>
    </source>
</evidence>
<reference evidence="1 2" key="1">
    <citation type="submission" date="2019-05" db="EMBL/GenBank/DDBJ databases">
        <title>Pasteurellaceae isolates from reptiles.</title>
        <authorList>
            <person name="Bojesen A.M."/>
            <person name="Lund E."/>
        </authorList>
    </citation>
    <scope>NUCLEOTIDE SEQUENCE [LARGE SCALE GENOMIC DNA]</scope>
    <source>
        <strain evidence="1 2">ELNT2x</strain>
    </source>
</reference>